<evidence type="ECO:0000256" key="4">
    <source>
        <dbReference type="ARBA" id="ARBA00023224"/>
    </source>
</evidence>
<dbReference type="Gene3D" id="6.10.340.10">
    <property type="match status" value="1"/>
</dbReference>
<gene>
    <name evidence="11" type="ORF">J2S74_000921</name>
</gene>
<feature type="domain" description="Methyl-accepting transducer" evidence="9">
    <location>
        <begin position="297"/>
        <end position="533"/>
    </location>
</feature>
<accession>A0ABT9ZQS2</accession>
<evidence type="ECO:0000256" key="8">
    <source>
        <dbReference type="SAM" id="Phobius"/>
    </source>
</evidence>
<organism evidence="11 12">
    <name type="scientific">Evansella vedderi</name>
    <dbReference type="NCBI Taxonomy" id="38282"/>
    <lineage>
        <taxon>Bacteria</taxon>
        <taxon>Bacillati</taxon>
        <taxon>Bacillota</taxon>
        <taxon>Bacilli</taxon>
        <taxon>Bacillales</taxon>
        <taxon>Bacillaceae</taxon>
        <taxon>Evansella</taxon>
    </lineage>
</organism>
<evidence type="ECO:0000313" key="11">
    <source>
        <dbReference type="EMBL" id="MDQ0253549.1"/>
    </source>
</evidence>
<dbReference type="PROSITE" id="PS50111">
    <property type="entry name" value="CHEMOTAXIS_TRANSDUC_2"/>
    <property type="match status" value="1"/>
</dbReference>
<evidence type="ECO:0000259" key="9">
    <source>
        <dbReference type="PROSITE" id="PS50111"/>
    </source>
</evidence>
<evidence type="ECO:0000256" key="2">
    <source>
        <dbReference type="ARBA" id="ARBA00022475"/>
    </source>
</evidence>
<evidence type="ECO:0000256" key="3">
    <source>
        <dbReference type="ARBA" id="ARBA00023136"/>
    </source>
</evidence>
<keyword evidence="4 6" id="KW-0807">Transducer</keyword>
<keyword evidence="8" id="KW-1133">Transmembrane helix</keyword>
<sequence length="583" mass="63333">MKSLRLKILSGFGLVVLTVLVMGIFGYIGISNYTDDVRKMVEEEYELLKAAEEMKHNVTYRVVTARGYILYGDPELAKEFEELTEYSIATQEMLLESFGNDPEYADAIAAADERTARWRTLITDEVVPTFDDHNGVFGNGNPDQYSHTFKRPSFEHTIDIMEEFCTVYAMEAIEAWQVIFDLQDAKIVELEKDLLQNGQLLQWTFILITIAAIVIAITAALIIANMIVNPISSAATRLEDVANGDLTGEPLAVKSKDEVGKLTESLNEMVENLRGLVGEVESSARTLASSSDYMAASSEEVTNAINSISNNSQVTSTDAEKGNCTMLEVSATLLELSSLIQIAKEKSYSSAKNSKSTYETANVGKKTVEDAIKCMENIKLSTDETEKFIQTLNEYTGAIKTITDMITNISDQTNLLALNAAIEAARAGEAGKGFAVVADEVKKLAEQSSQGATKVAELILQISNSTSDAVLAIKESKSQVDQGSSIVSVCGDSLEEILKAVKKTVNDIESISEVTSEEIASSEKIVELIDTLAAGIENTSINAQETSASSEETKSAMESVAATASETNELAQSLRESIDKFKI</sequence>
<evidence type="ECO:0000313" key="12">
    <source>
        <dbReference type="Proteomes" id="UP001230005"/>
    </source>
</evidence>
<dbReference type="SUPFAM" id="SSF58104">
    <property type="entry name" value="Methyl-accepting chemotaxis protein (MCP) signaling domain"/>
    <property type="match status" value="1"/>
</dbReference>
<keyword evidence="3 8" id="KW-0472">Membrane</keyword>
<protein>
    <submittedName>
        <fullName evidence="11">Methyl-accepting chemotaxis protein</fullName>
    </submittedName>
</protein>
<comment type="similarity">
    <text evidence="5">Belongs to the methyl-accepting chemotaxis (MCP) protein family.</text>
</comment>
<evidence type="ECO:0000256" key="1">
    <source>
        <dbReference type="ARBA" id="ARBA00004236"/>
    </source>
</evidence>
<keyword evidence="2" id="KW-1003">Cell membrane</keyword>
<dbReference type="SMART" id="SM00283">
    <property type="entry name" value="MA"/>
    <property type="match status" value="1"/>
</dbReference>
<evidence type="ECO:0000259" key="10">
    <source>
        <dbReference type="PROSITE" id="PS50885"/>
    </source>
</evidence>
<proteinExistence type="inferred from homology"/>
<dbReference type="CDD" id="cd06225">
    <property type="entry name" value="HAMP"/>
    <property type="match status" value="1"/>
</dbReference>
<dbReference type="InterPro" id="IPR004089">
    <property type="entry name" value="MCPsignal_dom"/>
</dbReference>
<comment type="subcellular location">
    <subcellularLocation>
        <location evidence="1">Cell membrane</location>
    </subcellularLocation>
</comment>
<dbReference type="PANTHER" id="PTHR32089:SF112">
    <property type="entry name" value="LYSOZYME-LIKE PROTEIN-RELATED"/>
    <property type="match status" value="1"/>
</dbReference>
<dbReference type="Gene3D" id="1.10.287.950">
    <property type="entry name" value="Methyl-accepting chemotaxis protein"/>
    <property type="match status" value="1"/>
</dbReference>
<dbReference type="PROSITE" id="PS50885">
    <property type="entry name" value="HAMP"/>
    <property type="match status" value="1"/>
</dbReference>
<dbReference type="Proteomes" id="UP001230005">
    <property type="component" value="Unassembled WGS sequence"/>
</dbReference>
<dbReference type="EMBL" id="JAUSUG010000003">
    <property type="protein sequence ID" value="MDQ0253549.1"/>
    <property type="molecule type" value="Genomic_DNA"/>
</dbReference>
<evidence type="ECO:0000256" key="5">
    <source>
        <dbReference type="ARBA" id="ARBA00029447"/>
    </source>
</evidence>
<dbReference type="SMART" id="SM00304">
    <property type="entry name" value="HAMP"/>
    <property type="match status" value="1"/>
</dbReference>
<dbReference type="Pfam" id="PF00015">
    <property type="entry name" value="MCPsignal"/>
    <property type="match status" value="1"/>
</dbReference>
<dbReference type="InterPro" id="IPR003660">
    <property type="entry name" value="HAMP_dom"/>
</dbReference>
<evidence type="ECO:0000256" key="6">
    <source>
        <dbReference type="PROSITE-ProRule" id="PRU00284"/>
    </source>
</evidence>
<dbReference type="PANTHER" id="PTHR32089">
    <property type="entry name" value="METHYL-ACCEPTING CHEMOTAXIS PROTEIN MCPB"/>
    <property type="match status" value="1"/>
</dbReference>
<feature type="transmembrane region" description="Helical" evidence="8">
    <location>
        <begin position="6"/>
        <end position="30"/>
    </location>
</feature>
<name>A0ABT9ZQS2_9BACI</name>
<evidence type="ECO:0000256" key="7">
    <source>
        <dbReference type="SAM" id="MobiDB-lite"/>
    </source>
</evidence>
<dbReference type="Pfam" id="PF00672">
    <property type="entry name" value="HAMP"/>
    <property type="match status" value="1"/>
</dbReference>
<feature type="region of interest" description="Disordered" evidence="7">
    <location>
        <begin position="543"/>
        <end position="568"/>
    </location>
</feature>
<dbReference type="CDD" id="cd11386">
    <property type="entry name" value="MCP_signal"/>
    <property type="match status" value="1"/>
</dbReference>
<feature type="domain" description="HAMP" evidence="10">
    <location>
        <begin position="225"/>
        <end position="278"/>
    </location>
</feature>
<comment type="caution">
    <text evidence="11">The sequence shown here is derived from an EMBL/GenBank/DDBJ whole genome shotgun (WGS) entry which is preliminary data.</text>
</comment>
<keyword evidence="12" id="KW-1185">Reference proteome</keyword>
<keyword evidence="8" id="KW-0812">Transmembrane</keyword>
<dbReference type="RefSeq" id="WP_307322369.1">
    <property type="nucleotide sequence ID" value="NZ_JAUSUG010000003.1"/>
</dbReference>
<feature type="transmembrane region" description="Helical" evidence="8">
    <location>
        <begin position="200"/>
        <end position="228"/>
    </location>
</feature>
<reference evidence="11 12" key="1">
    <citation type="submission" date="2023-07" db="EMBL/GenBank/DDBJ databases">
        <title>Genomic Encyclopedia of Type Strains, Phase IV (KMG-IV): sequencing the most valuable type-strain genomes for metagenomic binning, comparative biology and taxonomic classification.</title>
        <authorList>
            <person name="Goeker M."/>
        </authorList>
    </citation>
    <scope>NUCLEOTIDE SEQUENCE [LARGE SCALE GENOMIC DNA]</scope>
    <source>
        <strain evidence="11 12">DSM 9768</strain>
    </source>
</reference>